<dbReference type="Proteomes" id="UP001283361">
    <property type="component" value="Unassembled WGS sequence"/>
</dbReference>
<reference evidence="2" key="1">
    <citation type="journal article" date="2023" name="G3 (Bethesda)">
        <title>A reference genome for the long-term kleptoplast-retaining sea slug Elysia crispata morphotype clarki.</title>
        <authorList>
            <person name="Eastman K.E."/>
            <person name="Pendleton A.L."/>
            <person name="Shaikh M.A."/>
            <person name="Suttiyut T."/>
            <person name="Ogas R."/>
            <person name="Tomko P."/>
            <person name="Gavelis G."/>
            <person name="Widhalm J.R."/>
            <person name="Wisecaver J.H."/>
        </authorList>
    </citation>
    <scope>NUCLEOTIDE SEQUENCE</scope>
    <source>
        <strain evidence="2">ECLA1</strain>
    </source>
</reference>
<organism evidence="2 3">
    <name type="scientific">Elysia crispata</name>
    <name type="common">lettuce slug</name>
    <dbReference type="NCBI Taxonomy" id="231223"/>
    <lineage>
        <taxon>Eukaryota</taxon>
        <taxon>Metazoa</taxon>
        <taxon>Spiralia</taxon>
        <taxon>Lophotrochozoa</taxon>
        <taxon>Mollusca</taxon>
        <taxon>Gastropoda</taxon>
        <taxon>Heterobranchia</taxon>
        <taxon>Euthyneura</taxon>
        <taxon>Panpulmonata</taxon>
        <taxon>Sacoglossa</taxon>
        <taxon>Placobranchoidea</taxon>
        <taxon>Plakobranchidae</taxon>
        <taxon>Elysia</taxon>
    </lineage>
</organism>
<dbReference type="EMBL" id="JAWDGP010007779">
    <property type="protein sequence ID" value="KAK3704948.1"/>
    <property type="molecule type" value="Genomic_DNA"/>
</dbReference>
<accession>A0AAE0XR09</accession>
<evidence type="ECO:0000256" key="1">
    <source>
        <dbReference type="SAM" id="Phobius"/>
    </source>
</evidence>
<protein>
    <submittedName>
        <fullName evidence="2">Uncharacterized protein</fullName>
    </submittedName>
</protein>
<keyword evidence="1" id="KW-1133">Transmembrane helix</keyword>
<gene>
    <name evidence="2" type="ORF">RRG08_017740</name>
</gene>
<evidence type="ECO:0000313" key="2">
    <source>
        <dbReference type="EMBL" id="KAK3704948.1"/>
    </source>
</evidence>
<dbReference type="AlphaFoldDB" id="A0AAE0XR09"/>
<evidence type="ECO:0000313" key="3">
    <source>
        <dbReference type="Proteomes" id="UP001283361"/>
    </source>
</evidence>
<keyword evidence="1" id="KW-0812">Transmembrane</keyword>
<proteinExistence type="predicted"/>
<keyword evidence="1" id="KW-0472">Membrane</keyword>
<feature type="transmembrane region" description="Helical" evidence="1">
    <location>
        <begin position="107"/>
        <end position="126"/>
    </location>
</feature>
<comment type="caution">
    <text evidence="2">The sequence shown here is derived from an EMBL/GenBank/DDBJ whole genome shotgun (WGS) entry which is preliminary data.</text>
</comment>
<sequence length="234" mass="26755">MKRLVQPLLRRLFTSSRNPPWYLKRPVHRTRCLPYVLTMAFKLGSFRDERFVKINKYDNAESVGPGPRLSITRWLSCIVIKCFMPTRYAWPSVYSTYSHNFSGYKTVRTLIGLFIAAICLRAPQLYGLRHIWKLNPATNNTFLSCAEARDFPIFGKINDIVNRNILSTVAYVAVAVCVVTMVVKLRDASRFSLKATNLRKGKGRDIGSDIASDTRKSQTRTNLRHAKCNRSVCS</sequence>
<feature type="transmembrane region" description="Helical" evidence="1">
    <location>
        <begin position="165"/>
        <end position="185"/>
    </location>
</feature>
<keyword evidence="3" id="KW-1185">Reference proteome</keyword>
<name>A0AAE0XR09_9GAST</name>